<keyword evidence="1" id="KW-1133">Transmembrane helix</keyword>
<evidence type="ECO:0000256" key="1">
    <source>
        <dbReference type="SAM" id="Phobius"/>
    </source>
</evidence>
<reference evidence="2" key="1">
    <citation type="submission" date="2015-10" db="EMBL/GenBank/DDBJ databases">
        <authorList>
            <person name="Gilbert D.G."/>
        </authorList>
    </citation>
    <scope>NUCLEOTIDE SEQUENCE</scope>
</reference>
<dbReference type="EMBL" id="CZQC01000050">
    <property type="protein sequence ID" value="CUS41645.1"/>
    <property type="molecule type" value="Genomic_DNA"/>
</dbReference>
<proteinExistence type="predicted"/>
<organism evidence="2">
    <name type="scientific">hydrothermal vent metagenome</name>
    <dbReference type="NCBI Taxonomy" id="652676"/>
    <lineage>
        <taxon>unclassified sequences</taxon>
        <taxon>metagenomes</taxon>
        <taxon>ecological metagenomes</taxon>
    </lineage>
</organism>
<accession>A0A160TBA6</accession>
<sequence length="183" mass="19873">MAKSEEEEVELTEVQRIAALEDSVSLNRKIVFVLAILAIVGLSTASTLGIVSLLQPDVEYVDKRALTLLQEEVDALRKQATESAESFSQAKQILDSSSATAFKSVLLDQEQSYQSHLTALKQGMRDLARMLPGSRTWLDMYDEQMNAAIAQSVARSKQLAALQTNALPIPQAIPGQAATASKP</sequence>
<keyword evidence="1" id="KW-0812">Transmembrane</keyword>
<name>A0A160TBA6_9ZZZZ</name>
<protein>
    <submittedName>
        <fullName evidence="2">Uncharacterized protein</fullName>
    </submittedName>
</protein>
<feature type="transmembrane region" description="Helical" evidence="1">
    <location>
        <begin position="30"/>
        <end position="54"/>
    </location>
</feature>
<evidence type="ECO:0000313" key="2">
    <source>
        <dbReference type="EMBL" id="CUS41645.1"/>
    </source>
</evidence>
<keyword evidence="1" id="KW-0472">Membrane</keyword>
<dbReference type="AlphaFoldDB" id="A0A160TBA6"/>
<gene>
    <name evidence="2" type="ORF">MGWOODY_Tha2164</name>
</gene>